<gene>
    <name evidence="16" type="ORF">GP473_00415</name>
</gene>
<evidence type="ECO:0000259" key="13">
    <source>
        <dbReference type="Pfam" id="PF04602"/>
    </source>
</evidence>
<dbReference type="Pfam" id="PF14896">
    <property type="entry name" value="Arabino_trans_C"/>
    <property type="match status" value="2"/>
</dbReference>
<organism evidence="16 17">
    <name type="scientific">Corynebacterium anserum</name>
    <dbReference type="NCBI Taxonomy" id="2684406"/>
    <lineage>
        <taxon>Bacteria</taxon>
        <taxon>Bacillati</taxon>
        <taxon>Actinomycetota</taxon>
        <taxon>Actinomycetes</taxon>
        <taxon>Mycobacteriales</taxon>
        <taxon>Corynebacteriaceae</taxon>
        <taxon>Corynebacterium</taxon>
    </lineage>
</organism>
<feature type="compositionally biased region" description="Polar residues" evidence="11">
    <location>
        <begin position="749"/>
        <end position="768"/>
    </location>
</feature>
<keyword evidence="4" id="KW-1003">Cell membrane</keyword>
<comment type="similarity">
    <text evidence="3">Belongs to the emb family.</text>
</comment>
<dbReference type="GO" id="GO:0071766">
    <property type="term" value="P:Actinobacterium-type cell wall biogenesis"/>
    <property type="evidence" value="ECO:0007669"/>
    <property type="project" value="InterPro"/>
</dbReference>
<evidence type="ECO:0000256" key="2">
    <source>
        <dbReference type="ARBA" id="ARBA00004651"/>
    </source>
</evidence>
<dbReference type="Gene3D" id="2.60.120.940">
    <property type="entry name" value="EmbC, C-terminal domain, subdomain 2"/>
    <property type="match status" value="1"/>
</dbReference>
<feature type="transmembrane region" description="Helical" evidence="12">
    <location>
        <begin position="191"/>
        <end position="211"/>
    </location>
</feature>
<feature type="domain" description="Arabinosyltransferase C-terminal" evidence="14">
    <location>
        <begin position="705"/>
        <end position="818"/>
    </location>
</feature>
<dbReference type="Pfam" id="PF04602">
    <property type="entry name" value="Arabinose_trans"/>
    <property type="match status" value="1"/>
</dbReference>
<feature type="transmembrane region" description="Helical" evidence="12">
    <location>
        <begin position="232"/>
        <end position="252"/>
    </location>
</feature>
<dbReference type="KEGG" id="cans:GP473_00415"/>
<evidence type="ECO:0000256" key="11">
    <source>
        <dbReference type="SAM" id="MobiDB-lite"/>
    </source>
</evidence>
<keyword evidence="10" id="KW-0961">Cell wall biogenesis/degradation</keyword>
<evidence type="ECO:0000256" key="1">
    <source>
        <dbReference type="ARBA" id="ARBA00003001"/>
    </source>
</evidence>
<dbReference type="GO" id="GO:0052636">
    <property type="term" value="F:arabinosyltransferase activity"/>
    <property type="evidence" value="ECO:0007669"/>
    <property type="project" value="InterPro"/>
</dbReference>
<dbReference type="Proteomes" id="UP000515275">
    <property type="component" value="Chromosome"/>
</dbReference>
<evidence type="ECO:0000256" key="6">
    <source>
        <dbReference type="ARBA" id="ARBA00022679"/>
    </source>
</evidence>
<accession>A0A7G7YQQ8</accession>
<dbReference type="InterPro" id="IPR032731">
    <property type="entry name" value="Arabino_trans_C"/>
</dbReference>
<proteinExistence type="inferred from homology"/>
<dbReference type="AlphaFoldDB" id="A0A7G7YQQ8"/>
<feature type="transmembrane region" description="Helical" evidence="12">
    <location>
        <begin position="509"/>
        <end position="526"/>
    </location>
</feature>
<keyword evidence="9 12" id="KW-0472">Membrane</keyword>
<dbReference type="GO" id="GO:0005886">
    <property type="term" value="C:plasma membrane"/>
    <property type="evidence" value="ECO:0007669"/>
    <property type="project" value="UniProtKB-SubCell"/>
</dbReference>
<protein>
    <submittedName>
        <fullName evidence="16">Arabinosyltransferase</fullName>
    </submittedName>
</protein>
<evidence type="ECO:0000256" key="10">
    <source>
        <dbReference type="ARBA" id="ARBA00023316"/>
    </source>
</evidence>
<keyword evidence="17" id="KW-1185">Reference proteome</keyword>
<evidence type="ECO:0000256" key="9">
    <source>
        <dbReference type="ARBA" id="ARBA00023136"/>
    </source>
</evidence>
<feature type="region of interest" description="Disordered" evidence="11">
    <location>
        <begin position="749"/>
        <end position="892"/>
    </location>
</feature>
<dbReference type="Gene3D" id="3.40.190.160">
    <property type="match status" value="1"/>
</dbReference>
<evidence type="ECO:0000256" key="3">
    <source>
        <dbReference type="ARBA" id="ARBA00008195"/>
    </source>
</evidence>
<feature type="transmembrane region" description="Helical" evidence="12">
    <location>
        <begin position="594"/>
        <end position="617"/>
    </location>
</feature>
<keyword evidence="5" id="KW-0328">Glycosyltransferase</keyword>
<feature type="transmembrane region" description="Helical" evidence="12">
    <location>
        <begin position="688"/>
        <end position="709"/>
    </location>
</feature>
<keyword evidence="7 12" id="KW-0812">Transmembrane</keyword>
<evidence type="ECO:0000256" key="4">
    <source>
        <dbReference type="ARBA" id="ARBA00022475"/>
    </source>
</evidence>
<feature type="transmembrane region" description="Helical" evidence="12">
    <location>
        <begin position="391"/>
        <end position="418"/>
    </location>
</feature>
<feature type="compositionally biased region" description="Polar residues" evidence="11">
    <location>
        <begin position="788"/>
        <end position="830"/>
    </location>
</feature>
<evidence type="ECO:0000256" key="8">
    <source>
        <dbReference type="ARBA" id="ARBA00022989"/>
    </source>
</evidence>
<dbReference type="Pfam" id="PF17689">
    <property type="entry name" value="Arabino_trans_N"/>
    <property type="match status" value="1"/>
</dbReference>
<dbReference type="GO" id="GO:0071555">
    <property type="term" value="P:cell wall organization"/>
    <property type="evidence" value="ECO:0007669"/>
    <property type="project" value="UniProtKB-KW"/>
</dbReference>
<dbReference type="InterPro" id="IPR042486">
    <property type="entry name" value="Arabino_trans_C_2"/>
</dbReference>
<dbReference type="InterPro" id="IPR040920">
    <property type="entry name" value="Arabino_trans_N"/>
</dbReference>
<dbReference type="InterPro" id="IPR007680">
    <property type="entry name" value="Arabino_trans_central"/>
</dbReference>
<feature type="transmembrane region" description="Helical" evidence="12">
    <location>
        <begin position="439"/>
        <end position="462"/>
    </location>
</feature>
<evidence type="ECO:0000256" key="5">
    <source>
        <dbReference type="ARBA" id="ARBA00022676"/>
    </source>
</evidence>
<evidence type="ECO:0000256" key="12">
    <source>
        <dbReference type="SAM" id="Phobius"/>
    </source>
</evidence>
<feature type="transmembrane region" description="Helical" evidence="12">
    <location>
        <begin position="637"/>
        <end position="658"/>
    </location>
</feature>
<feature type="domain" description="Arabinofuranosyltransferase central" evidence="13">
    <location>
        <begin position="186"/>
        <end position="653"/>
    </location>
</feature>
<keyword evidence="8 12" id="KW-1133">Transmembrane helix</keyword>
<feature type="domain" description="Arabinosyltransferase C-terminal" evidence="14">
    <location>
        <begin position="845"/>
        <end position="1170"/>
    </location>
</feature>
<dbReference type="EMBL" id="CP046883">
    <property type="protein sequence ID" value="QNH96828.1"/>
    <property type="molecule type" value="Genomic_DNA"/>
</dbReference>
<comment type="subcellular location">
    <subcellularLocation>
        <location evidence="2">Cell membrane</location>
        <topology evidence="2">Multi-pass membrane protein</topology>
    </subcellularLocation>
</comment>
<evidence type="ECO:0000313" key="16">
    <source>
        <dbReference type="EMBL" id="QNH96828.1"/>
    </source>
</evidence>
<sequence length="1174" mass="128737">MGFILFCLTPILPVKQTHAEFTWPQGNDLTSINAPLISYMPQDVDITLPIKEIQDLNPGATTALSTLPEDARDASLRGLFIRSNGDGIDVITRNSVPLSLTKEQIEKLPDNAVLRLTSNFEQTRAWVPDATNDNGEPLEGALNSDFRPMITGIYSEMRNTPETYQAAEAHGINVHVTVDTRFSSAPTLLKSLAMILGIVMTIIALWSLHRIDSLDGRRAHRFLPRRWWKPRFLDFIVVGTLLIWFIIGANTADDGYILNMTRLAEHSGYMANYYRWYGVPESPFGFPFYDLLALMTKVSTASPWIRLPSLLAGIITWLVLSREVLPRLGTRINQRRVTHWTMASGFLIFWLVYNNGTRPEPIIAMTSLLAWVSFERAIATHRLLPAAIGTILATLALSAGPTGLMAVAALLVSLSHIVRIAIRRLPALGAEKGESFGKIFTGMLAQIAPFLAAGTAILIGVFGDQTLRSVVEATRVRSTLGPSLPWYEEYIRYTALLEPTTDGSLTRRYAVLILFFSFGVVIASILRNGRVPGATRGSSTRLALVMLGTMFFMTFTPTKWTHHFGVYAGVGAAMMGLSAVAASYFSLRSPRNRWIFIGGVLMVFALALSGENAWWYVSALGVPWYDRSISLFGIEASTAMLALSLVVLVWGVLVGYFTDFRKARAESRTEKRKINADEARRTLKFQGLATAPIGVLTAAMMVFSVLSLAKGFTTQWPAYSVAKGNLVSLTGNSCQMANDVLVETDTNESFLQVSDGSPLQDSLSNDTSPGFAPNNLPTHILPDDTEKSGTNSQSSVREEQIGTTTDTPHDNATSNNKEDNAQNNHDSNNSTNAAGDTANAPAGGDNNAAGGDAHATVDNSQPTSSDDADEASSADDPNASGSTGGVTTKRGINGSYAKLPFELDRNKVPVLGSFTSGPQIPAKTITKWYNLPELNEERPLIVFTAAGRVNHYDMNGVHKYGQKLVVEFGHIDDNTDRSNPDSYQVLGEYMPLDIGTGPEWRNMRVPKEAVPANANVIRIVADDTNLTPDQWLALTPPRAPKMDTLNDVIGSEKPGLLDWPVGLQFPCQRTYDHNSGVTEVAQFRISSDHSSRRDHGEVMGYNGGGSLGLVQMTSRAMEMSTYLRDDWQRDWGVLDYLEPYTVSTGEKPKTVELQEHETTETGFYYPGPMRYGKL</sequence>
<reference evidence="16 17" key="1">
    <citation type="submission" date="2019-12" db="EMBL/GenBank/DDBJ databases">
        <title>Corynebacterium sp. nov., isolated from feces of the Anser Albifrons in China.</title>
        <authorList>
            <person name="Liu Q."/>
        </authorList>
    </citation>
    <scope>NUCLEOTIDE SEQUENCE [LARGE SCALE GENOMIC DNA]</scope>
    <source>
        <strain evidence="16 17">23H37-10</strain>
    </source>
</reference>
<name>A0A7G7YQQ8_9CORY</name>
<comment type="function">
    <text evidence="1">Arabinosyl transferase responsible for the polymerization of arabinose into the arabinan of arabinogalactan.</text>
</comment>
<feature type="domain" description="Arabinosyltransferas concanavalin like" evidence="15">
    <location>
        <begin position="15"/>
        <end position="181"/>
    </location>
</feature>
<feature type="transmembrane region" description="Helical" evidence="12">
    <location>
        <begin position="538"/>
        <end position="558"/>
    </location>
</feature>
<feature type="compositionally biased region" description="Low complexity" evidence="11">
    <location>
        <begin position="831"/>
        <end position="856"/>
    </location>
</feature>
<feature type="transmembrane region" description="Helical" evidence="12">
    <location>
        <begin position="304"/>
        <end position="325"/>
    </location>
</feature>
<evidence type="ECO:0000259" key="14">
    <source>
        <dbReference type="Pfam" id="PF14896"/>
    </source>
</evidence>
<evidence type="ECO:0000259" key="15">
    <source>
        <dbReference type="Pfam" id="PF17689"/>
    </source>
</evidence>
<feature type="transmembrane region" description="Helical" evidence="12">
    <location>
        <begin position="337"/>
        <end position="353"/>
    </location>
</feature>
<dbReference type="InterPro" id="IPR027451">
    <property type="entry name" value="EmbABC_dom1"/>
</dbReference>
<evidence type="ECO:0000313" key="17">
    <source>
        <dbReference type="Proteomes" id="UP000515275"/>
    </source>
</evidence>
<evidence type="ECO:0000256" key="7">
    <source>
        <dbReference type="ARBA" id="ARBA00022692"/>
    </source>
</evidence>
<feature type="transmembrane region" description="Helical" evidence="12">
    <location>
        <begin position="564"/>
        <end position="587"/>
    </location>
</feature>
<dbReference type="Gene3D" id="2.60.120.610">
    <property type="entry name" value="arabinofuranosyltransferase like domain"/>
    <property type="match status" value="1"/>
</dbReference>
<keyword evidence="6 16" id="KW-0808">Transferase</keyword>